<dbReference type="AlphaFoldDB" id="A0A1Q8E7R2"/>
<dbReference type="Pfam" id="PF06149">
    <property type="entry name" value="DUF969"/>
    <property type="match status" value="1"/>
</dbReference>
<dbReference type="OrthoDB" id="80065at2"/>
<comment type="caution">
    <text evidence="2">The sequence shown here is derived from an EMBL/GenBank/DDBJ whole genome shotgun (WGS) entry which is preliminary data.</text>
</comment>
<dbReference type="Proteomes" id="UP000186890">
    <property type="component" value="Unassembled WGS sequence"/>
</dbReference>
<evidence type="ECO:0000256" key="1">
    <source>
        <dbReference type="SAM" id="Phobius"/>
    </source>
</evidence>
<feature type="transmembrane region" description="Helical" evidence="1">
    <location>
        <begin position="7"/>
        <end position="32"/>
    </location>
</feature>
<feature type="transmembrane region" description="Helical" evidence="1">
    <location>
        <begin position="92"/>
        <end position="113"/>
    </location>
</feature>
<dbReference type="RefSeq" id="WP_075104702.1">
    <property type="nucleotide sequence ID" value="NZ_MSJM01000004.1"/>
</dbReference>
<name>A0A1Q8E7R2_9STRE</name>
<evidence type="ECO:0008006" key="4">
    <source>
        <dbReference type="Google" id="ProtNLM"/>
    </source>
</evidence>
<gene>
    <name evidence="2" type="ORF">BU202_04995</name>
</gene>
<dbReference type="InterPro" id="IPR010374">
    <property type="entry name" value="DUF969"/>
</dbReference>
<keyword evidence="1" id="KW-1133">Transmembrane helix</keyword>
<keyword evidence="1" id="KW-0472">Membrane</keyword>
<reference evidence="3" key="1">
    <citation type="submission" date="2016-12" db="EMBL/GenBank/DDBJ databases">
        <authorList>
            <person name="Gulvik C.A."/>
        </authorList>
    </citation>
    <scope>NUCLEOTIDE SEQUENCE [LARGE SCALE GENOMIC DNA]</scope>
    <source>
        <strain evidence="3">NED12-00049-6B</strain>
    </source>
</reference>
<evidence type="ECO:0000313" key="3">
    <source>
        <dbReference type="Proteomes" id="UP000186890"/>
    </source>
</evidence>
<accession>A0A1Q8E7R2</accession>
<evidence type="ECO:0000313" key="2">
    <source>
        <dbReference type="EMBL" id="OLF47826.1"/>
    </source>
</evidence>
<proteinExistence type="predicted"/>
<feature type="transmembrane region" description="Helical" evidence="1">
    <location>
        <begin position="52"/>
        <end position="71"/>
    </location>
</feature>
<sequence>MEWIKLIGIVIIVFGFVLKFDAIATVVVAGLVTALVSGMSLIEFLTVLGENFTSQRVVTIFLLTLPLVGLAEKYGLRHRAIRMMKSIKSLTAGAFYSLYVLLRLICGLFSIRLGGHPQFVRPLVEPMGQAAAQAKYDDLSDDEIEELKGRAAASENFGNFFGQNTFSGAAGILLISGTLTSLGYEENNAGLALTSLIIAGVALVVVLISNYLFDKKLQRKHQK</sequence>
<protein>
    <recommendedName>
        <fullName evidence="4">DUF969 domain-containing protein</fullName>
    </recommendedName>
</protein>
<feature type="transmembrane region" description="Helical" evidence="1">
    <location>
        <begin position="189"/>
        <end position="213"/>
    </location>
</feature>
<dbReference type="EMBL" id="MSJM01000004">
    <property type="protein sequence ID" value="OLF47826.1"/>
    <property type="molecule type" value="Genomic_DNA"/>
</dbReference>
<keyword evidence="3" id="KW-1185">Reference proteome</keyword>
<organism evidence="2 3">
    <name type="scientific">Streptococcus cuniculi</name>
    <dbReference type="NCBI Taxonomy" id="1432788"/>
    <lineage>
        <taxon>Bacteria</taxon>
        <taxon>Bacillati</taxon>
        <taxon>Bacillota</taxon>
        <taxon>Bacilli</taxon>
        <taxon>Lactobacillales</taxon>
        <taxon>Streptococcaceae</taxon>
        <taxon>Streptococcus</taxon>
    </lineage>
</organism>
<keyword evidence="1" id="KW-0812">Transmembrane</keyword>